<accession>A0ABR1USN9</accession>
<protein>
    <recommendedName>
        <fullName evidence="4">RRM domain-containing protein</fullName>
    </recommendedName>
</protein>
<proteinExistence type="predicted"/>
<keyword evidence="3" id="KW-1185">Reference proteome</keyword>
<dbReference type="SUPFAM" id="SSF54928">
    <property type="entry name" value="RNA-binding domain, RBD"/>
    <property type="match status" value="1"/>
</dbReference>
<evidence type="ECO:0000256" key="1">
    <source>
        <dbReference type="SAM" id="MobiDB-lite"/>
    </source>
</evidence>
<dbReference type="CDD" id="cd00590">
    <property type="entry name" value="RRM_SF"/>
    <property type="match status" value="1"/>
</dbReference>
<dbReference type="InterPro" id="IPR035979">
    <property type="entry name" value="RBD_domain_sf"/>
</dbReference>
<gene>
    <name evidence="2" type="ORF">PG994_008315</name>
</gene>
<organism evidence="2 3">
    <name type="scientific">Apiospora phragmitis</name>
    <dbReference type="NCBI Taxonomy" id="2905665"/>
    <lineage>
        <taxon>Eukaryota</taxon>
        <taxon>Fungi</taxon>
        <taxon>Dikarya</taxon>
        <taxon>Ascomycota</taxon>
        <taxon>Pezizomycotina</taxon>
        <taxon>Sordariomycetes</taxon>
        <taxon>Xylariomycetidae</taxon>
        <taxon>Amphisphaeriales</taxon>
        <taxon>Apiosporaceae</taxon>
        <taxon>Apiospora</taxon>
    </lineage>
</organism>
<reference evidence="2 3" key="1">
    <citation type="submission" date="2023-01" db="EMBL/GenBank/DDBJ databases">
        <title>Analysis of 21 Apiospora genomes using comparative genomics revels a genus with tremendous synthesis potential of carbohydrate active enzymes and secondary metabolites.</title>
        <authorList>
            <person name="Sorensen T."/>
        </authorList>
    </citation>
    <scope>NUCLEOTIDE SEQUENCE [LARGE SCALE GENOMIC DNA]</scope>
    <source>
        <strain evidence="2 3">CBS 135458</strain>
    </source>
</reference>
<dbReference type="GeneID" id="92092787"/>
<dbReference type="RefSeq" id="XP_066715211.1">
    <property type="nucleotide sequence ID" value="XM_066859724.1"/>
</dbReference>
<feature type="compositionally biased region" description="Basic and acidic residues" evidence="1">
    <location>
        <begin position="1"/>
        <end position="12"/>
    </location>
</feature>
<dbReference type="EMBL" id="JAQQWL010000008">
    <property type="protein sequence ID" value="KAK8061949.1"/>
    <property type="molecule type" value="Genomic_DNA"/>
</dbReference>
<sequence>MDQRALLEELREGSVPASPPQPGRPDLTPGWGRPTGGQPDRGNTTDTPSYEVAVRPEALAHENANLREHSRGFAPVLEGQGVIHFTSDRYEDSPSNLPGDSFQQGQVCLGRTHQMRPTQRAALPPPDFSDPTIAFYRTLQDEHPQRGTTPSRYRGAVRAEITHVAADDNCCLFLTGLPANITVRELIHQLQTCQVGKIAAIHINPPSGSHPRAAAKVTMWTRDGAARLYHAIESQQIRFEGHSLRAHWNCHRVGLQTLEDELRVILIIGRPEQLDRLVVTNFTTQIMFVEYSFGSYLNQAQNAYRLVRDTYDPDHILAVYRRDPCEPQTPLQVLEQ</sequence>
<feature type="region of interest" description="Disordered" evidence="1">
    <location>
        <begin position="1"/>
        <end position="48"/>
    </location>
</feature>
<name>A0ABR1USN9_9PEZI</name>
<evidence type="ECO:0000313" key="3">
    <source>
        <dbReference type="Proteomes" id="UP001480595"/>
    </source>
</evidence>
<evidence type="ECO:0008006" key="4">
    <source>
        <dbReference type="Google" id="ProtNLM"/>
    </source>
</evidence>
<evidence type="ECO:0000313" key="2">
    <source>
        <dbReference type="EMBL" id="KAK8061949.1"/>
    </source>
</evidence>
<dbReference type="Proteomes" id="UP001480595">
    <property type="component" value="Unassembled WGS sequence"/>
</dbReference>
<comment type="caution">
    <text evidence="2">The sequence shown here is derived from an EMBL/GenBank/DDBJ whole genome shotgun (WGS) entry which is preliminary data.</text>
</comment>